<evidence type="ECO:0000256" key="7">
    <source>
        <dbReference type="ARBA" id="ARBA00023125"/>
    </source>
</evidence>
<keyword evidence="5" id="KW-0158">Chromosome</keyword>
<feature type="compositionally biased region" description="Basic and acidic residues" evidence="9">
    <location>
        <begin position="346"/>
        <end position="355"/>
    </location>
</feature>
<dbReference type="EMBL" id="KV750653">
    <property type="protein sequence ID" value="OCL03931.1"/>
    <property type="molecule type" value="Genomic_DNA"/>
</dbReference>
<dbReference type="Gene3D" id="2.40.50.140">
    <property type="entry name" value="Nucleic acid-binding proteins"/>
    <property type="match status" value="3"/>
</dbReference>
<evidence type="ECO:0000313" key="11">
    <source>
        <dbReference type="EMBL" id="OCL03931.1"/>
    </source>
</evidence>
<sequence length="622" mass="69695">MDSKLPDGFVSLQKAYTLEGQFVNIMGVVVDYLPITQSRGTDYTCTCVIHDPSWVNASSVEPGIRVRMFQQLESSLPRVHGVGDIVVFRNMKKDTRFGLIGLSNRSTEAIVFPADSIPVPELKDAIAGRRQLLSHQASPQGCRPPTLAEQLYAIALHALEPPGASPLFPSSYPSASASTTRASQASKAIPFIKNNKFALIKDIGPKQYVDLVGEVVKFYPGMGEIDIYITDYTENRLLYLYQTPEELSKGDGRDGDVYNYTSNQPMKKWQGPFGQMTLPVRLWYPHSDWARGNIQEGDFVFLRNVHMKYSQNEKLEGALHQDLKFPDQVDVRKLAANDGRIGEIKKRKADYERRHGASSGGGARKMPLSKKEKKKAQKAKLEEKKASINELEVTKIKAPIKNQYVRCAHPDTRISSISSIIENPYLENKAPNGIETKLPFVNAKYRARVRVVDFWPPKLEDFSRSLNDTAYNDTICDTNDDESHQSDPQVTKSWEWAFCLLVEDATTPSSTKEPQARLNLLVAQDDAVHLLKMDATDLRKDSQSLVKLKEKLFVLWGNLQELKSSGAALPPASSADKGLSSQPFECCIQEYGVPTPVVDGSESDDADTKWQRMHRMFQTTMI</sequence>
<organism evidence="11 12">
    <name type="scientific">Glonium stellatum</name>
    <dbReference type="NCBI Taxonomy" id="574774"/>
    <lineage>
        <taxon>Eukaryota</taxon>
        <taxon>Fungi</taxon>
        <taxon>Dikarya</taxon>
        <taxon>Ascomycota</taxon>
        <taxon>Pezizomycotina</taxon>
        <taxon>Dothideomycetes</taxon>
        <taxon>Pleosporomycetidae</taxon>
        <taxon>Gloniales</taxon>
        <taxon>Gloniaceae</taxon>
        <taxon>Glonium</taxon>
    </lineage>
</organism>
<evidence type="ECO:0000313" key="12">
    <source>
        <dbReference type="Proteomes" id="UP000250140"/>
    </source>
</evidence>
<evidence type="ECO:0000256" key="3">
    <source>
        <dbReference type="ARBA" id="ARBA00008442"/>
    </source>
</evidence>
<dbReference type="InterPro" id="IPR028389">
    <property type="entry name" value="POT1"/>
</dbReference>
<dbReference type="PANTHER" id="PTHR14513:SF0">
    <property type="entry name" value="PROTECTION OF TELOMERES PROTEIN 1"/>
    <property type="match status" value="1"/>
</dbReference>
<keyword evidence="8" id="KW-0539">Nucleus</keyword>
<evidence type="ECO:0000256" key="4">
    <source>
        <dbReference type="ARBA" id="ARBA00015253"/>
    </source>
</evidence>
<dbReference type="InterPro" id="IPR011564">
    <property type="entry name" value="Telomer_end-bd_POT1/Cdc13"/>
</dbReference>
<dbReference type="SUPFAM" id="SSF50249">
    <property type="entry name" value="Nucleic acid-binding proteins"/>
    <property type="match status" value="2"/>
</dbReference>
<dbReference type="Pfam" id="PF02765">
    <property type="entry name" value="POT1"/>
    <property type="match status" value="1"/>
</dbReference>
<evidence type="ECO:0000256" key="1">
    <source>
        <dbReference type="ARBA" id="ARBA00004123"/>
    </source>
</evidence>
<accession>A0A8E2ES93</accession>
<dbReference type="FunFam" id="2.40.50.140:FF:000303">
    <property type="entry name" value="Protection of telomeres protein 1"/>
    <property type="match status" value="1"/>
</dbReference>
<dbReference type="Proteomes" id="UP000250140">
    <property type="component" value="Unassembled WGS sequence"/>
</dbReference>
<dbReference type="Pfam" id="PF16686">
    <property type="entry name" value="POT1PC"/>
    <property type="match status" value="1"/>
</dbReference>
<dbReference type="InterPro" id="IPR032042">
    <property type="entry name" value="POT1PC"/>
</dbReference>
<feature type="region of interest" description="Disordered" evidence="9">
    <location>
        <begin position="346"/>
        <end position="376"/>
    </location>
</feature>
<dbReference type="PANTHER" id="PTHR14513">
    <property type="entry name" value="PROTECTION OF TELOMERES 1"/>
    <property type="match status" value="1"/>
</dbReference>
<feature type="compositionally biased region" description="Basic residues" evidence="9">
    <location>
        <begin position="367"/>
        <end position="376"/>
    </location>
</feature>
<dbReference type="SMART" id="SM00976">
    <property type="entry name" value="Telo_bind"/>
    <property type="match status" value="1"/>
</dbReference>
<proteinExistence type="inferred from homology"/>
<dbReference type="GO" id="GO:0016233">
    <property type="term" value="P:telomere capping"/>
    <property type="evidence" value="ECO:0007669"/>
    <property type="project" value="TreeGrafter"/>
</dbReference>
<name>A0A8E2ES93_9PEZI</name>
<evidence type="ECO:0000256" key="2">
    <source>
        <dbReference type="ARBA" id="ARBA00004574"/>
    </source>
</evidence>
<evidence type="ECO:0000256" key="6">
    <source>
        <dbReference type="ARBA" id="ARBA00022895"/>
    </source>
</evidence>
<keyword evidence="12" id="KW-1185">Reference proteome</keyword>
<evidence type="ECO:0000256" key="9">
    <source>
        <dbReference type="SAM" id="MobiDB-lite"/>
    </source>
</evidence>
<dbReference type="GO" id="GO:0010521">
    <property type="term" value="F:telomerase inhibitor activity"/>
    <property type="evidence" value="ECO:0007669"/>
    <property type="project" value="TreeGrafter"/>
</dbReference>
<keyword evidence="6" id="KW-0779">Telomere</keyword>
<evidence type="ECO:0000259" key="10">
    <source>
        <dbReference type="SMART" id="SM00976"/>
    </source>
</evidence>
<keyword evidence="7" id="KW-0238">DNA-binding</keyword>
<dbReference type="GO" id="GO:0000783">
    <property type="term" value="C:nuclear telomere cap complex"/>
    <property type="evidence" value="ECO:0007669"/>
    <property type="project" value="TreeGrafter"/>
</dbReference>
<evidence type="ECO:0000256" key="5">
    <source>
        <dbReference type="ARBA" id="ARBA00022454"/>
    </source>
</evidence>
<reference evidence="11 12" key="1">
    <citation type="journal article" date="2016" name="Nat. Commun.">
        <title>Ectomycorrhizal ecology is imprinted in the genome of the dominant symbiotic fungus Cenococcum geophilum.</title>
        <authorList>
            <consortium name="DOE Joint Genome Institute"/>
            <person name="Peter M."/>
            <person name="Kohler A."/>
            <person name="Ohm R.A."/>
            <person name="Kuo A."/>
            <person name="Krutzmann J."/>
            <person name="Morin E."/>
            <person name="Arend M."/>
            <person name="Barry K.W."/>
            <person name="Binder M."/>
            <person name="Choi C."/>
            <person name="Clum A."/>
            <person name="Copeland A."/>
            <person name="Grisel N."/>
            <person name="Haridas S."/>
            <person name="Kipfer T."/>
            <person name="LaButti K."/>
            <person name="Lindquist E."/>
            <person name="Lipzen A."/>
            <person name="Maire R."/>
            <person name="Meier B."/>
            <person name="Mihaltcheva S."/>
            <person name="Molinier V."/>
            <person name="Murat C."/>
            <person name="Poggeler S."/>
            <person name="Quandt C.A."/>
            <person name="Sperisen C."/>
            <person name="Tritt A."/>
            <person name="Tisserant E."/>
            <person name="Crous P.W."/>
            <person name="Henrissat B."/>
            <person name="Nehls U."/>
            <person name="Egli S."/>
            <person name="Spatafora J.W."/>
            <person name="Grigoriev I.V."/>
            <person name="Martin F.M."/>
        </authorList>
    </citation>
    <scope>NUCLEOTIDE SEQUENCE [LARGE SCALE GENOMIC DNA]</scope>
    <source>
        <strain evidence="11 12">CBS 207.34</strain>
    </source>
</reference>
<comment type="similarity">
    <text evidence="3">Belongs to the telombin family.</text>
</comment>
<protein>
    <recommendedName>
        <fullName evidence="4">Protection of telomeres protein 1</fullName>
    </recommendedName>
</protein>
<dbReference type="OrthoDB" id="2186770at2759"/>
<gene>
    <name evidence="11" type="ORF">AOQ84DRAFT_226728</name>
</gene>
<feature type="domain" description="Telomeric single stranded DNA binding POT1/Cdc13" evidence="10">
    <location>
        <begin position="9"/>
        <end position="152"/>
    </location>
</feature>
<dbReference type="GO" id="GO:0098505">
    <property type="term" value="F:G-rich strand telomeric DNA binding"/>
    <property type="evidence" value="ECO:0007669"/>
    <property type="project" value="TreeGrafter"/>
</dbReference>
<dbReference type="AlphaFoldDB" id="A0A8E2ES93"/>
<dbReference type="GO" id="GO:0032210">
    <property type="term" value="P:regulation of telomere maintenance via telomerase"/>
    <property type="evidence" value="ECO:0007669"/>
    <property type="project" value="TreeGrafter"/>
</dbReference>
<dbReference type="InterPro" id="IPR012340">
    <property type="entry name" value="NA-bd_OB-fold"/>
</dbReference>
<evidence type="ECO:0000256" key="8">
    <source>
        <dbReference type="ARBA" id="ARBA00023242"/>
    </source>
</evidence>
<comment type="subcellular location">
    <subcellularLocation>
        <location evidence="2">Chromosome</location>
        <location evidence="2">Telomere</location>
    </subcellularLocation>
    <subcellularLocation>
        <location evidence="1">Nucleus</location>
    </subcellularLocation>
</comment>